<gene>
    <name evidence="2" type="ORF">RRG08_051363</name>
</gene>
<evidence type="ECO:0000256" key="1">
    <source>
        <dbReference type="SAM" id="MobiDB-lite"/>
    </source>
</evidence>
<feature type="region of interest" description="Disordered" evidence="1">
    <location>
        <begin position="274"/>
        <end position="295"/>
    </location>
</feature>
<feature type="region of interest" description="Disordered" evidence="1">
    <location>
        <begin position="183"/>
        <end position="207"/>
    </location>
</feature>
<dbReference type="EMBL" id="JAWDGP010000593">
    <property type="protein sequence ID" value="KAK3799083.1"/>
    <property type="molecule type" value="Genomic_DNA"/>
</dbReference>
<organism evidence="2 3">
    <name type="scientific">Elysia crispata</name>
    <name type="common">lettuce slug</name>
    <dbReference type="NCBI Taxonomy" id="231223"/>
    <lineage>
        <taxon>Eukaryota</taxon>
        <taxon>Metazoa</taxon>
        <taxon>Spiralia</taxon>
        <taxon>Lophotrochozoa</taxon>
        <taxon>Mollusca</taxon>
        <taxon>Gastropoda</taxon>
        <taxon>Heterobranchia</taxon>
        <taxon>Euthyneura</taxon>
        <taxon>Panpulmonata</taxon>
        <taxon>Sacoglossa</taxon>
        <taxon>Placobranchoidea</taxon>
        <taxon>Plakobranchidae</taxon>
        <taxon>Elysia</taxon>
    </lineage>
</organism>
<reference evidence="2" key="1">
    <citation type="journal article" date="2023" name="G3 (Bethesda)">
        <title>A reference genome for the long-term kleptoplast-retaining sea slug Elysia crispata morphotype clarki.</title>
        <authorList>
            <person name="Eastman K.E."/>
            <person name="Pendleton A.L."/>
            <person name="Shaikh M.A."/>
            <person name="Suttiyut T."/>
            <person name="Ogas R."/>
            <person name="Tomko P."/>
            <person name="Gavelis G."/>
            <person name="Widhalm J.R."/>
            <person name="Wisecaver J.H."/>
        </authorList>
    </citation>
    <scope>NUCLEOTIDE SEQUENCE</scope>
    <source>
        <strain evidence="2">ECLA1</strain>
    </source>
</reference>
<evidence type="ECO:0000313" key="2">
    <source>
        <dbReference type="EMBL" id="KAK3799083.1"/>
    </source>
</evidence>
<accession>A0AAE1B402</accession>
<feature type="compositionally biased region" description="Polar residues" evidence="1">
    <location>
        <begin position="190"/>
        <end position="199"/>
    </location>
</feature>
<dbReference type="AlphaFoldDB" id="A0AAE1B402"/>
<dbReference type="Proteomes" id="UP001283361">
    <property type="component" value="Unassembled WGS sequence"/>
</dbReference>
<name>A0AAE1B402_9GAST</name>
<feature type="compositionally biased region" description="Basic and acidic residues" evidence="1">
    <location>
        <begin position="283"/>
        <end position="295"/>
    </location>
</feature>
<keyword evidence="3" id="KW-1185">Reference proteome</keyword>
<evidence type="ECO:0000313" key="3">
    <source>
        <dbReference type="Proteomes" id="UP001283361"/>
    </source>
</evidence>
<protein>
    <submittedName>
        <fullName evidence="2">Uncharacterized protein</fullName>
    </submittedName>
</protein>
<comment type="caution">
    <text evidence="2">The sequence shown here is derived from an EMBL/GenBank/DDBJ whole genome shotgun (WGS) entry which is preliminary data.</text>
</comment>
<proteinExistence type="predicted"/>
<sequence>MVFILFDPDAFDLADGVYALMSPVTHTHMVWTNQDTATENFVERQAFFTSTSPAEIRVSKIRDQTMREKSGPARHHAATAREVHRAHASLCITPVITDQVGKKSQRETEQDDDENYHAIVKVTGCYQSALLLPRLTSNGLSSKHIYCLTGYRGDVTDIEIEELGRIRMSAVAHLLQTSNRLPDTRRRAPSLNNPTTSMRTYRKSDGVDTARSVRAPYGDSEILFNFHRFDRLLGVLTQEGPPGESNDRSADWQPVLTVSPWTTVDTWALCPSPHAGLGAHNLPPERSRLQVGPRD</sequence>